<keyword evidence="2" id="KW-0677">Repeat</keyword>
<dbReference type="GO" id="GO:0016020">
    <property type="term" value="C:membrane"/>
    <property type="evidence" value="ECO:0007669"/>
    <property type="project" value="InterPro"/>
</dbReference>
<organism evidence="6">
    <name type="scientific">marine metagenome</name>
    <dbReference type="NCBI Taxonomy" id="408172"/>
    <lineage>
        <taxon>unclassified sequences</taxon>
        <taxon>metagenomes</taxon>
        <taxon>ecological metagenomes</taxon>
    </lineage>
</organism>
<dbReference type="PANTHER" id="PTHR11878:SF65">
    <property type="entry name" value="NA_CA-EXCHANGE PROTEIN, ISOFORM G"/>
    <property type="match status" value="1"/>
</dbReference>
<feature type="non-terminal residue" evidence="6">
    <location>
        <position position="939"/>
    </location>
</feature>
<evidence type="ECO:0000313" key="6">
    <source>
        <dbReference type="EMBL" id="SVA68195.1"/>
    </source>
</evidence>
<dbReference type="GO" id="GO:0030001">
    <property type="term" value="P:metal ion transport"/>
    <property type="evidence" value="ECO:0007669"/>
    <property type="project" value="TreeGrafter"/>
</dbReference>
<dbReference type="Gene3D" id="2.60.40.2030">
    <property type="match status" value="4"/>
</dbReference>
<keyword evidence="4" id="KW-0813">Transport</keyword>
<feature type="domain" description="Calx-beta" evidence="5">
    <location>
        <begin position="586"/>
        <end position="683"/>
    </location>
</feature>
<dbReference type="Gene3D" id="2.130.10.10">
    <property type="entry name" value="YVTN repeat-like/Quinoprotein amine dehydrogenase"/>
    <property type="match status" value="1"/>
</dbReference>
<dbReference type="EMBL" id="UINC01016368">
    <property type="protein sequence ID" value="SVA68195.1"/>
    <property type="molecule type" value="Genomic_DNA"/>
</dbReference>
<dbReference type="Gene3D" id="2.80.10.50">
    <property type="match status" value="2"/>
</dbReference>
<dbReference type="InterPro" id="IPR011047">
    <property type="entry name" value="Quinoprotein_ADH-like_sf"/>
</dbReference>
<dbReference type="SMART" id="SM00237">
    <property type="entry name" value="Calx_beta"/>
    <property type="match status" value="2"/>
</dbReference>
<dbReference type="InterPro" id="IPR018391">
    <property type="entry name" value="PQQ_b-propeller_rpt"/>
</dbReference>
<accession>A0A381XU13</accession>
<keyword evidence="3" id="KW-0106">Calcium</keyword>
<dbReference type="GO" id="GO:0007154">
    <property type="term" value="P:cell communication"/>
    <property type="evidence" value="ECO:0007669"/>
    <property type="project" value="InterPro"/>
</dbReference>
<evidence type="ECO:0000256" key="2">
    <source>
        <dbReference type="ARBA" id="ARBA00022737"/>
    </source>
</evidence>
<dbReference type="Pfam" id="PF03160">
    <property type="entry name" value="Calx-beta"/>
    <property type="match status" value="3"/>
</dbReference>
<feature type="domain" description="Calx-beta" evidence="5">
    <location>
        <begin position="246"/>
        <end position="345"/>
    </location>
</feature>
<reference evidence="6" key="1">
    <citation type="submission" date="2018-05" db="EMBL/GenBank/DDBJ databases">
        <authorList>
            <person name="Lanie J.A."/>
            <person name="Ng W.-L."/>
            <person name="Kazmierczak K.M."/>
            <person name="Andrzejewski T.M."/>
            <person name="Davidsen T.M."/>
            <person name="Wayne K.J."/>
            <person name="Tettelin H."/>
            <person name="Glass J.I."/>
            <person name="Rusch D."/>
            <person name="Podicherti R."/>
            <person name="Tsui H.-C.T."/>
            <person name="Winkler M.E."/>
        </authorList>
    </citation>
    <scope>NUCLEOTIDE SEQUENCE</scope>
</reference>
<dbReference type="SUPFAM" id="SSF63829">
    <property type="entry name" value="Calcium-dependent phosphotriesterase"/>
    <property type="match status" value="1"/>
</dbReference>
<sequence length="939" mass="99810">MHQLICVKAGTQQWAFDAGAMILGQPIVDPLGNIYFGAVDGKIYSIDSTGNLNWEYELQVPPTTSVMFLSEGVLCVGAVGKLFLISSDGELMDEIDVSLVPLAEGIVGADGTLYVPSLDGVLHAFKGDAGGLPEMGFARFGGNYQNTGRYGGGVVPGGPVVPTGPVRDVKVRLGVSGTASAITDFEDLGGEVIIPAGTNRLEIPFVPLDDPQLEFVENVQVQILGVSGGSYVVPDAETAEMGKDKVEFVIGDNDSQLEFANMYFDVRENVRGTNGVVIVQRTGPANRILQIDYSTADGTAVAGDDYEPVTGTLIFQPGELEKGFEVPIVDDPWVEEEETVLLRLSNVTGGWPVSGQSKATLRIQNDDSAFEFTGPEFAVTENGKIAIVEVERVGALDYPAAVSIGTADRGIHDPELDDKIAANINDIVKGMFPDDVREWELFYTNHQGDFTQATIIAKPATEESAQMRFVLYVTGDGDGEPEEPEPFEPVVAAVYNQVDGEWELIHVNEQVSNDWVALFDTTPAEGEAEPFVDYGSDGLRLEFPIDVNLAVVAIPIIDDIETEPTEFFGVLLSNPEAGYIEEQGTATVGIIDDECSFELVINSMEAAENGGPVSIEVRRNGGVVNPVTIEYDVVDGTAENRVDYLKGAGRINFDAGQEIGFIVIPIIDDIEMEGLETFELNLIAAVVDPNIALEGSAILGEAINIQVTIIDDEMPGGVDPGFKLKGGANGPVFTILVDQDERILMGGDFTRVGGVNYGHVSRLHPDGYVDSSFNVGTGLDDIVWSLGVQADHKPVPGGRYENVDGNQVEALGRLNADGVFDDTFSINEGVDGDVYVVAVQSDGDIVIGGDFKKVAGVAAKNIARLNPDGTLDSTFAVGSGADKPVRDIAIQDDGKLIVVGEFGMLSDAAFGKVARLNPDGTADSGFTPGIGANDIVHAV</sequence>
<keyword evidence="1" id="KW-0732">Signal</keyword>
<keyword evidence="4" id="KW-0406">Ion transport</keyword>
<dbReference type="InterPro" id="IPR003644">
    <property type="entry name" value="Calx_beta"/>
</dbReference>
<dbReference type="SUPFAM" id="SSF141072">
    <property type="entry name" value="CalX-like"/>
    <property type="match status" value="4"/>
</dbReference>
<name>A0A381XU13_9ZZZZ</name>
<evidence type="ECO:0000256" key="1">
    <source>
        <dbReference type="ARBA" id="ARBA00022729"/>
    </source>
</evidence>
<dbReference type="SMART" id="SM00564">
    <property type="entry name" value="PQQ"/>
    <property type="match status" value="2"/>
</dbReference>
<dbReference type="PANTHER" id="PTHR11878">
    <property type="entry name" value="SODIUM/CALCIUM EXCHANGER"/>
    <property type="match status" value="1"/>
</dbReference>
<dbReference type="AlphaFoldDB" id="A0A381XU13"/>
<dbReference type="InterPro" id="IPR038081">
    <property type="entry name" value="CalX-like_sf"/>
</dbReference>
<proteinExistence type="predicted"/>
<dbReference type="SUPFAM" id="SSF50998">
    <property type="entry name" value="Quinoprotein alcohol dehydrogenase-like"/>
    <property type="match status" value="1"/>
</dbReference>
<evidence type="ECO:0000256" key="4">
    <source>
        <dbReference type="ARBA" id="ARBA00023065"/>
    </source>
</evidence>
<dbReference type="InterPro" id="IPR015943">
    <property type="entry name" value="WD40/YVTN_repeat-like_dom_sf"/>
</dbReference>
<dbReference type="Pfam" id="PF17164">
    <property type="entry name" value="DUF5122"/>
    <property type="match status" value="3"/>
</dbReference>
<protein>
    <recommendedName>
        <fullName evidence="5">Calx-beta domain-containing protein</fullName>
    </recommendedName>
</protein>
<dbReference type="InterPro" id="IPR051171">
    <property type="entry name" value="CaCA"/>
</dbReference>
<dbReference type="InterPro" id="IPR013431">
    <property type="entry name" value="Delta_60_rpt"/>
</dbReference>
<gene>
    <name evidence="6" type="ORF">METZ01_LOCUS121049</name>
</gene>
<evidence type="ECO:0000259" key="5">
    <source>
        <dbReference type="SMART" id="SM00237"/>
    </source>
</evidence>
<dbReference type="NCBIfam" id="TIGR02608">
    <property type="entry name" value="delta_60_rpt"/>
    <property type="match status" value="4"/>
</dbReference>
<evidence type="ECO:0000256" key="3">
    <source>
        <dbReference type="ARBA" id="ARBA00022837"/>
    </source>
</evidence>